<protein>
    <submittedName>
        <fullName evidence="4">Uncharacterized protein</fullName>
    </submittedName>
</protein>
<name>A0AA37GPE6_9PEZI</name>
<keyword evidence="2" id="KW-0804">Transcription</keyword>
<organism evidence="4 5">
    <name type="scientific">Colletotrichum liriopes</name>
    <dbReference type="NCBI Taxonomy" id="708192"/>
    <lineage>
        <taxon>Eukaryota</taxon>
        <taxon>Fungi</taxon>
        <taxon>Dikarya</taxon>
        <taxon>Ascomycota</taxon>
        <taxon>Pezizomycotina</taxon>
        <taxon>Sordariomycetes</taxon>
        <taxon>Hypocreomycetidae</taxon>
        <taxon>Glomerellales</taxon>
        <taxon>Glomerellaceae</taxon>
        <taxon>Colletotrichum</taxon>
        <taxon>Colletotrichum spaethianum species complex</taxon>
    </lineage>
</organism>
<evidence type="ECO:0000256" key="3">
    <source>
        <dbReference type="ARBA" id="ARBA00023242"/>
    </source>
</evidence>
<evidence type="ECO:0000313" key="5">
    <source>
        <dbReference type="Proteomes" id="UP001055172"/>
    </source>
</evidence>
<dbReference type="GO" id="GO:0000981">
    <property type="term" value="F:DNA-binding transcription factor activity, RNA polymerase II-specific"/>
    <property type="evidence" value="ECO:0007669"/>
    <property type="project" value="TreeGrafter"/>
</dbReference>
<evidence type="ECO:0000256" key="1">
    <source>
        <dbReference type="ARBA" id="ARBA00023015"/>
    </source>
</evidence>
<dbReference type="Proteomes" id="UP001055172">
    <property type="component" value="Unassembled WGS sequence"/>
</dbReference>
<dbReference type="InterPro" id="IPR051127">
    <property type="entry name" value="Fungal_SecMet_Regulators"/>
</dbReference>
<dbReference type="GO" id="GO:0000978">
    <property type="term" value="F:RNA polymerase II cis-regulatory region sequence-specific DNA binding"/>
    <property type="evidence" value="ECO:0007669"/>
    <property type="project" value="TreeGrafter"/>
</dbReference>
<dbReference type="EMBL" id="BPPX01000015">
    <property type="protein sequence ID" value="GJC84766.1"/>
    <property type="molecule type" value="Genomic_DNA"/>
</dbReference>
<evidence type="ECO:0000256" key="2">
    <source>
        <dbReference type="ARBA" id="ARBA00023163"/>
    </source>
</evidence>
<keyword evidence="1" id="KW-0805">Transcription regulation</keyword>
<proteinExistence type="predicted"/>
<gene>
    <name evidence="4" type="ORF">ColLi_07604</name>
</gene>
<keyword evidence="5" id="KW-1185">Reference proteome</keyword>
<dbReference type="CDD" id="cd12148">
    <property type="entry name" value="fungal_TF_MHR"/>
    <property type="match status" value="1"/>
</dbReference>
<keyword evidence="3" id="KW-0539">Nucleus</keyword>
<dbReference type="AlphaFoldDB" id="A0AA37GPE6"/>
<dbReference type="GO" id="GO:0000435">
    <property type="term" value="P:positive regulation of transcription from RNA polymerase II promoter by galactose"/>
    <property type="evidence" value="ECO:0007669"/>
    <property type="project" value="TreeGrafter"/>
</dbReference>
<evidence type="ECO:0000313" key="4">
    <source>
        <dbReference type="EMBL" id="GJC84766.1"/>
    </source>
</evidence>
<dbReference type="PANTHER" id="PTHR47424:SF2">
    <property type="entry name" value="TRANSCRIPTION FACTOR DOMAIN-CONTAINING PROTEIN-RELATED"/>
    <property type="match status" value="1"/>
</dbReference>
<dbReference type="PANTHER" id="PTHR47424">
    <property type="entry name" value="REGULATORY PROTEIN GAL4"/>
    <property type="match status" value="1"/>
</dbReference>
<comment type="caution">
    <text evidence="4">The sequence shown here is derived from an EMBL/GenBank/DDBJ whole genome shotgun (WGS) entry which is preliminary data.</text>
</comment>
<sequence length="154" mass="17682">MELPAEVDEPTLYSGMKIQSDFHIHTNFISNRLLSSSGVSPENALSMDATLTKWAESLPTYFHPNYDGPIAESSFLFTRSRLWWRFWNLKIILFRQLLLQRAVDKGKGTVPFNTTSVDERCRSVAVHAATATIESIDYYTKHGVMNRLVTWYSM</sequence>
<dbReference type="GO" id="GO:0005634">
    <property type="term" value="C:nucleus"/>
    <property type="evidence" value="ECO:0007669"/>
    <property type="project" value="TreeGrafter"/>
</dbReference>
<reference evidence="4 5" key="1">
    <citation type="submission" date="2021-07" db="EMBL/GenBank/DDBJ databases">
        <title>Genome data of Colletotrichum spaethianum.</title>
        <authorList>
            <person name="Utami Y.D."/>
            <person name="Hiruma K."/>
        </authorList>
    </citation>
    <scope>NUCLEOTIDE SEQUENCE [LARGE SCALE GENOMIC DNA]</scope>
    <source>
        <strain evidence="4 5">MAFF 242679</strain>
    </source>
</reference>
<accession>A0AA37GPE6</accession>